<proteinExistence type="predicted"/>
<dbReference type="PANTHER" id="PTHR31250:SF27">
    <property type="entry name" value="IQ DOMAIN-CONTAINING PROTEIN IQM5"/>
    <property type="match status" value="1"/>
</dbReference>
<dbReference type="EMBL" id="BMNE01000001">
    <property type="protein sequence ID" value="GGN66988.1"/>
    <property type="molecule type" value="Genomic_DNA"/>
</dbReference>
<accession>A0ABQ2K4L2</accession>
<evidence type="ECO:0000256" key="2">
    <source>
        <dbReference type="ARBA" id="ARBA00022490"/>
    </source>
</evidence>
<reference evidence="4" key="1">
    <citation type="journal article" date="2019" name="Int. J. Syst. Evol. Microbiol.">
        <title>The Global Catalogue of Microorganisms (GCM) 10K type strain sequencing project: providing services to taxonomists for standard genome sequencing and annotation.</title>
        <authorList>
            <consortium name="The Broad Institute Genomics Platform"/>
            <consortium name="The Broad Institute Genome Sequencing Center for Infectious Disease"/>
            <person name="Wu L."/>
            <person name="Ma J."/>
        </authorList>
    </citation>
    <scope>NUCLEOTIDE SEQUENCE [LARGE SCALE GENOMIC DNA]</scope>
    <source>
        <strain evidence="4">CGMCC 4.7329</strain>
    </source>
</reference>
<evidence type="ECO:0000313" key="3">
    <source>
        <dbReference type="EMBL" id="GGN66988.1"/>
    </source>
</evidence>
<sequence length="183" mass="20034">MSSSALDRLRGLFRRRGAAHPAFATTPLRPEFSGEDLPGNRVWHDSHVAYLGATDRARFRLHARDGLLYTADGTLFDTTEASTLWSPTGGRAIFVMDADGVIYSSPRHLLGRFHHSSFLAGGPVAAAGELVARDGWIILVSDHSTHYRPAPRFTHQILDSLRAQGIPTDAVSVEFHFAEQTGT</sequence>
<evidence type="ECO:0000313" key="4">
    <source>
        <dbReference type="Proteomes" id="UP000658127"/>
    </source>
</evidence>
<comment type="caution">
    <text evidence="3">The sequence shown here is derived from an EMBL/GenBank/DDBJ whole genome shotgun (WGS) entry which is preliminary data.</text>
</comment>
<keyword evidence="2" id="KW-0963">Cytoplasm</keyword>
<dbReference type="PANTHER" id="PTHR31250">
    <property type="entry name" value="IQ DOMAIN-CONTAINING PROTEIN IQM3"/>
    <property type="match status" value="1"/>
</dbReference>
<name>A0ABQ2K4L2_9NOCA</name>
<gene>
    <name evidence="3" type="ORF">GCM10011610_02590</name>
</gene>
<organism evidence="3 4">
    <name type="scientific">Nocardia rhizosphaerihabitans</name>
    <dbReference type="NCBI Taxonomy" id="1691570"/>
    <lineage>
        <taxon>Bacteria</taxon>
        <taxon>Bacillati</taxon>
        <taxon>Actinomycetota</taxon>
        <taxon>Actinomycetes</taxon>
        <taxon>Mycobacteriales</taxon>
        <taxon>Nocardiaceae</taxon>
        <taxon>Nocardia</taxon>
    </lineage>
</organism>
<keyword evidence="4" id="KW-1185">Reference proteome</keyword>
<dbReference type="Proteomes" id="UP000658127">
    <property type="component" value="Unassembled WGS sequence"/>
</dbReference>
<evidence type="ECO:0000256" key="1">
    <source>
        <dbReference type="ARBA" id="ARBA00004496"/>
    </source>
</evidence>
<dbReference type="InterPro" id="IPR044159">
    <property type="entry name" value="IQM"/>
</dbReference>
<protein>
    <submittedName>
        <fullName evidence="3">Uncharacterized protein</fullName>
    </submittedName>
</protein>
<comment type="subcellular location">
    <subcellularLocation>
        <location evidence="1">Cytoplasm</location>
    </subcellularLocation>
</comment>
<dbReference type="RefSeq" id="WP_189022890.1">
    <property type="nucleotide sequence ID" value="NZ_BMNE01000001.1"/>
</dbReference>